<organism evidence="3 4">
    <name type="scientific">Bordetella genomosp. 7</name>
    <dbReference type="NCBI Taxonomy" id="1416805"/>
    <lineage>
        <taxon>Bacteria</taxon>
        <taxon>Pseudomonadati</taxon>
        <taxon>Pseudomonadota</taxon>
        <taxon>Betaproteobacteria</taxon>
        <taxon>Burkholderiales</taxon>
        <taxon>Alcaligenaceae</taxon>
        <taxon>Bordetella</taxon>
    </lineage>
</organism>
<dbReference type="EMBL" id="NEVK01000006">
    <property type="protein sequence ID" value="OZI18221.1"/>
    <property type="molecule type" value="Genomic_DNA"/>
</dbReference>
<dbReference type="InterPro" id="IPR036111">
    <property type="entry name" value="Mal/L-sulfo/L-lacto_DH-like_sf"/>
</dbReference>
<dbReference type="Proteomes" id="UP000216947">
    <property type="component" value="Unassembled WGS sequence"/>
</dbReference>
<comment type="similarity">
    <text evidence="1">Belongs to the LDH2/MDH2 oxidoreductase family.</text>
</comment>
<accession>A0A261QZS5</accession>
<protein>
    <recommendedName>
        <fullName evidence="5">Lactate dehydrogenase</fullName>
    </recommendedName>
</protein>
<dbReference type="InterPro" id="IPR043144">
    <property type="entry name" value="Mal/L-sulf/L-lact_DH-like_ah"/>
</dbReference>
<dbReference type="Gene3D" id="3.30.1370.60">
    <property type="entry name" value="Hypothetical oxidoreductase yiak, domain 2"/>
    <property type="match status" value="1"/>
</dbReference>
<dbReference type="Pfam" id="PF02615">
    <property type="entry name" value="Ldh_2"/>
    <property type="match status" value="1"/>
</dbReference>
<keyword evidence="2" id="KW-0560">Oxidoreductase</keyword>
<proteinExistence type="inferred from homology"/>
<evidence type="ECO:0000313" key="4">
    <source>
        <dbReference type="Proteomes" id="UP000216947"/>
    </source>
</evidence>
<name>A0A261QZS5_9BORD</name>
<dbReference type="Gene3D" id="1.10.1530.10">
    <property type="match status" value="1"/>
</dbReference>
<dbReference type="PANTHER" id="PTHR11091:SF0">
    <property type="entry name" value="MALATE DEHYDROGENASE"/>
    <property type="match status" value="1"/>
</dbReference>
<evidence type="ECO:0000256" key="1">
    <source>
        <dbReference type="ARBA" id="ARBA00006056"/>
    </source>
</evidence>
<evidence type="ECO:0000256" key="2">
    <source>
        <dbReference type="ARBA" id="ARBA00023002"/>
    </source>
</evidence>
<dbReference type="PANTHER" id="PTHR11091">
    <property type="entry name" value="OXIDOREDUCTASE-RELATED"/>
    <property type="match status" value="1"/>
</dbReference>
<dbReference type="GO" id="GO:0016491">
    <property type="term" value="F:oxidoreductase activity"/>
    <property type="evidence" value="ECO:0007669"/>
    <property type="project" value="UniProtKB-KW"/>
</dbReference>
<dbReference type="InterPro" id="IPR043143">
    <property type="entry name" value="Mal/L-sulf/L-lact_DH-like_NADP"/>
</dbReference>
<evidence type="ECO:0000313" key="3">
    <source>
        <dbReference type="EMBL" id="OZI18221.1"/>
    </source>
</evidence>
<dbReference type="OrthoDB" id="924592at2"/>
<sequence length="357" mass="37730">MTSFRAAMPDARHAYSELIDFARGCLLALDVDSEIAAVVARRVVDADLYGHSTHGLALLPRYLQEISQGATARRGQIRQLSEKGGCLLWDAGMLPGHWVMDQAIRAALRRAPQQGIVSVAVRHSQHIGALQVYLPDLTEAGYMGVLWATDTKVRSVAPFGGLDPVVTSEPIAAGIPTRGTPILIDTTTSLTSNSQVKQVQARGERLPWPVLLDAHGCATDDPGALAGDAPGSILPLGGVTHGYKGYALAMLVGAMSLGLPGLGRLSGEKAQGFLLQVIDPDAFAGKEAFLDEMQALADATRASRPIDPSRPVRAPGDAAWARAARQRREGVLIGPDIKAGLAGWARQLGMAFPPPLP</sequence>
<comment type="caution">
    <text evidence="3">The sequence shown here is derived from an EMBL/GenBank/DDBJ whole genome shotgun (WGS) entry which is preliminary data.</text>
</comment>
<gene>
    <name evidence="3" type="ORF">CAL19_14330</name>
</gene>
<dbReference type="SUPFAM" id="SSF89733">
    <property type="entry name" value="L-sulfolactate dehydrogenase-like"/>
    <property type="match status" value="1"/>
</dbReference>
<dbReference type="RefSeq" id="WP_094797121.1">
    <property type="nucleotide sequence ID" value="NZ_NEVI01000017.1"/>
</dbReference>
<dbReference type="InterPro" id="IPR003767">
    <property type="entry name" value="Malate/L-lactate_DH-like"/>
</dbReference>
<dbReference type="AlphaFoldDB" id="A0A261QZS5"/>
<keyword evidence="4" id="KW-1185">Reference proteome</keyword>
<evidence type="ECO:0008006" key="5">
    <source>
        <dbReference type="Google" id="ProtNLM"/>
    </source>
</evidence>
<reference evidence="4" key="1">
    <citation type="submission" date="2017-05" db="EMBL/GenBank/DDBJ databases">
        <title>Complete and WGS of Bordetella genogroups.</title>
        <authorList>
            <person name="Spilker T."/>
            <person name="Lipuma J."/>
        </authorList>
    </citation>
    <scope>NUCLEOTIDE SEQUENCE [LARGE SCALE GENOMIC DNA]</scope>
    <source>
        <strain evidence="4">AU18089</strain>
    </source>
</reference>